<comment type="caution">
    <text evidence="2">The sequence shown here is derived from an EMBL/GenBank/DDBJ whole genome shotgun (WGS) entry which is preliminary data.</text>
</comment>
<evidence type="ECO:0000259" key="1">
    <source>
        <dbReference type="Pfam" id="PF01571"/>
    </source>
</evidence>
<dbReference type="Proteomes" id="UP000186143">
    <property type="component" value="Unassembled WGS sequence"/>
</dbReference>
<dbReference type="InterPro" id="IPR006222">
    <property type="entry name" value="GCVT_N"/>
</dbReference>
<dbReference type="STRING" id="1672749.BJF92_15980"/>
<dbReference type="Pfam" id="PF01571">
    <property type="entry name" value="GCV_T"/>
    <property type="match status" value="1"/>
</dbReference>
<dbReference type="OrthoDB" id="8098081at2"/>
<organism evidence="2 3">
    <name type="scientific">Xaviernesmea rhizosphaerae</name>
    <dbReference type="NCBI Taxonomy" id="1672749"/>
    <lineage>
        <taxon>Bacteria</taxon>
        <taxon>Pseudomonadati</taxon>
        <taxon>Pseudomonadota</taxon>
        <taxon>Alphaproteobacteria</taxon>
        <taxon>Hyphomicrobiales</taxon>
        <taxon>Rhizobiaceae</taxon>
        <taxon>Rhizobium/Agrobacterium group</taxon>
        <taxon>Xaviernesmea</taxon>
    </lineage>
</organism>
<reference evidence="2 3" key="1">
    <citation type="submission" date="2016-09" db="EMBL/GenBank/DDBJ databases">
        <title>Rhizobium sp. nov., a novel species isolated from the rice rhizosphere.</title>
        <authorList>
            <person name="Zhao J."/>
            <person name="Zhang X."/>
        </authorList>
    </citation>
    <scope>NUCLEOTIDE SEQUENCE [LARGE SCALE GENOMIC DNA]</scope>
    <source>
        <strain evidence="2 3">MH17</strain>
    </source>
</reference>
<dbReference type="SUPFAM" id="SSF103025">
    <property type="entry name" value="Folate-binding domain"/>
    <property type="match status" value="1"/>
</dbReference>
<dbReference type="RefSeq" id="WP_075633039.1">
    <property type="nucleotide sequence ID" value="NZ_MKIO01000018.1"/>
</dbReference>
<proteinExistence type="predicted"/>
<gene>
    <name evidence="2" type="ORF">BJF92_15980</name>
</gene>
<evidence type="ECO:0000313" key="2">
    <source>
        <dbReference type="EMBL" id="OLP57304.1"/>
    </source>
</evidence>
<dbReference type="AlphaFoldDB" id="A0A1Q9APF7"/>
<dbReference type="InterPro" id="IPR027266">
    <property type="entry name" value="TrmE/GcvT-like"/>
</dbReference>
<sequence length="172" mass="18089">MSMTLRHHPVLGGKAALRLKDVTLEALPEGHVLQLLAAAPEAGPGLRERIGDSDLRPLAPGQWLLIGNAPLTPEDLTGLEERLKPVADIVDQSHGRVRIALSGPAARAVLAKGTAVNLDAAAFPVGHAAQTLIGHIGAHLARTGEDSFELTVLRGFAESLWDDLAQMAAEFA</sequence>
<dbReference type="Gene3D" id="3.30.1360.120">
    <property type="entry name" value="Probable tRNA modification gtpase trme, domain 1"/>
    <property type="match status" value="1"/>
</dbReference>
<accession>A0A1Q9APF7</accession>
<dbReference type="EMBL" id="MKIO01000018">
    <property type="protein sequence ID" value="OLP57304.1"/>
    <property type="molecule type" value="Genomic_DNA"/>
</dbReference>
<protein>
    <recommendedName>
        <fullName evidence="1">GCVT N-terminal domain-containing protein</fullName>
    </recommendedName>
</protein>
<feature type="domain" description="GCVT N-terminal" evidence="1">
    <location>
        <begin position="59"/>
        <end position="171"/>
    </location>
</feature>
<evidence type="ECO:0000313" key="3">
    <source>
        <dbReference type="Proteomes" id="UP000186143"/>
    </source>
</evidence>
<name>A0A1Q9APF7_9HYPH</name>